<evidence type="ECO:0000256" key="1">
    <source>
        <dbReference type="ARBA" id="ARBA00004651"/>
    </source>
</evidence>
<feature type="transmembrane region" description="Helical" evidence="7">
    <location>
        <begin position="190"/>
        <end position="209"/>
    </location>
</feature>
<keyword evidence="5 7" id="KW-1133">Transmembrane helix</keyword>
<keyword evidence="11" id="KW-1185">Reference proteome</keyword>
<evidence type="ECO:0000256" key="3">
    <source>
        <dbReference type="ARBA" id="ARBA00022475"/>
    </source>
</evidence>
<evidence type="ECO:0000313" key="11">
    <source>
        <dbReference type="Proteomes" id="UP000443070"/>
    </source>
</evidence>
<dbReference type="Proteomes" id="UP000443070">
    <property type="component" value="Unassembled WGS sequence"/>
</dbReference>
<comment type="caution">
    <text evidence="9">The sequence shown here is derived from an EMBL/GenBank/DDBJ whole genome shotgun (WGS) entry which is preliminary data.</text>
</comment>
<keyword evidence="6 7" id="KW-0472">Membrane</keyword>
<dbReference type="Proteomes" id="UP000484547">
    <property type="component" value="Unassembled WGS sequence"/>
</dbReference>
<keyword evidence="3" id="KW-1003">Cell membrane</keyword>
<dbReference type="InterPro" id="IPR037185">
    <property type="entry name" value="EmrE-like"/>
</dbReference>
<dbReference type="OrthoDB" id="9804865at2"/>
<evidence type="ECO:0000256" key="5">
    <source>
        <dbReference type="ARBA" id="ARBA00022989"/>
    </source>
</evidence>
<feature type="transmembrane region" description="Helical" evidence="7">
    <location>
        <begin position="40"/>
        <end position="58"/>
    </location>
</feature>
<feature type="transmembrane region" description="Helical" evidence="7">
    <location>
        <begin position="162"/>
        <end position="178"/>
    </location>
</feature>
<feature type="transmembrane region" description="Helical" evidence="7">
    <location>
        <begin position="109"/>
        <end position="127"/>
    </location>
</feature>
<dbReference type="InterPro" id="IPR051258">
    <property type="entry name" value="Diverse_Substrate_Transporter"/>
</dbReference>
<gene>
    <name evidence="9" type="ORF">GMD11_02365</name>
    <name evidence="10" type="ORF">GMD18_02360</name>
</gene>
<dbReference type="Gene3D" id="1.10.3730.20">
    <property type="match status" value="1"/>
</dbReference>
<dbReference type="PANTHER" id="PTHR42920">
    <property type="entry name" value="OS03G0707200 PROTEIN-RELATED"/>
    <property type="match status" value="1"/>
</dbReference>
<dbReference type="EMBL" id="WNBM01000001">
    <property type="protein sequence ID" value="MTT75113.1"/>
    <property type="molecule type" value="Genomic_DNA"/>
</dbReference>
<dbReference type="Pfam" id="PF00892">
    <property type="entry name" value="EamA"/>
    <property type="match status" value="2"/>
</dbReference>
<feature type="transmembrane region" description="Helical" evidence="7">
    <location>
        <begin position="245"/>
        <end position="268"/>
    </location>
</feature>
<protein>
    <submittedName>
        <fullName evidence="9">EamA family transporter</fullName>
    </submittedName>
</protein>
<comment type="subcellular location">
    <subcellularLocation>
        <location evidence="1">Cell membrane</location>
        <topology evidence="1">Multi-pass membrane protein</topology>
    </subcellularLocation>
</comment>
<organism evidence="9 12">
    <name type="scientific">Phascolarctobacterium faecium</name>
    <dbReference type="NCBI Taxonomy" id="33025"/>
    <lineage>
        <taxon>Bacteria</taxon>
        <taxon>Bacillati</taxon>
        <taxon>Bacillota</taxon>
        <taxon>Negativicutes</taxon>
        <taxon>Acidaminococcales</taxon>
        <taxon>Acidaminococcaceae</taxon>
        <taxon>Phascolarctobacterium</taxon>
    </lineage>
</organism>
<dbReference type="SUPFAM" id="SSF103481">
    <property type="entry name" value="Multidrug resistance efflux transporter EmrE"/>
    <property type="match status" value="2"/>
</dbReference>
<reference evidence="11 12" key="1">
    <citation type="journal article" date="2019" name="Nat. Med.">
        <title>A library of human gut bacterial isolates paired with longitudinal multiomics data enables mechanistic microbiome research.</title>
        <authorList>
            <person name="Poyet M."/>
            <person name="Groussin M."/>
            <person name="Gibbons S.M."/>
            <person name="Avila-Pacheco J."/>
            <person name="Jiang X."/>
            <person name="Kearney S.M."/>
            <person name="Perrotta A.R."/>
            <person name="Berdy B."/>
            <person name="Zhao S."/>
            <person name="Lieberman T.D."/>
            <person name="Swanson P.K."/>
            <person name="Smith M."/>
            <person name="Roesemann S."/>
            <person name="Alexander J.E."/>
            <person name="Rich S.A."/>
            <person name="Livny J."/>
            <person name="Vlamakis H."/>
            <person name="Clish C."/>
            <person name="Bullock K."/>
            <person name="Deik A."/>
            <person name="Scott J."/>
            <person name="Pierce K.A."/>
            <person name="Xavier R.J."/>
            <person name="Alm E.J."/>
        </authorList>
    </citation>
    <scope>NUCLEOTIDE SEQUENCE [LARGE SCALE GENOMIC DNA]</scope>
    <source>
        <strain evidence="9 12">BIOML-A13</strain>
        <strain evidence="10 11">BIOML-A3</strain>
    </source>
</reference>
<comment type="similarity">
    <text evidence="2">Belongs to the EamA transporter family.</text>
</comment>
<accession>A0A7X2XFE1</accession>
<feature type="transmembrane region" description="Helical" evidence="7">
    <location>
        <begin position="274"/>
        <end position="292"/>
    </location>
</feature>
<dbReference type="PANTHER" id="PTHR42920:SF5">
    <property type="entry name" value="EAMA DOMAIN-CONTAINING PROTEIN"/>
    <property type="match status" value="1"/>
</dbReference>
<dbReference type="GO" id="GO:0005886">
    <property type="term" value="C:plasma membrane"/>
    <property type="evidence" value="ECO:0007669"/>
    <property type="project" value="UniProtKB-SubCell"/>
</dbReference>
<evidence type="ECO:0000256" key="2">
    <source>
        <dbReference type="ARBA" id="ARBA00007362"/>
    </source>
</evidence>
<evidence type="ECO:0000259" key="8">
    <source>
        <dbReference type="Pfam" id="PF00892"/>
    </source>
</evidence>
<evidence type="ECO:0000256" key="4">
    <source>
        <dbReference type="ARBA" id="ARBA00022692"/>
    </source>
</evidence>
<evidence type="ECO:0000256" key="6">
    <source>
        <dbReference type="ARBA" id="ARBA00023136"/>
    </source>
</evidence>
<evidence type="ECO:0000256" key="7">
    <source>
        <dbReference type="SAM" id="Phobius"/>
    </source>
</evidence>
<evidence type="ECO:0000313" key="12">
    <source>
        <dbReference type="Proteomes" id="UP000484547"/>
    </source>
</evidence>
<feature type="domain" description="EamA" evidence="8">
    <location>
        <begin position="7"/>
        <end position="149"/>
    </location>
</feature>
<feature type="transmembrane region" description="Helical" evidence="7">
    <location>
        <begin position="221"/>
        <end position="238"/>
    </location>
</feature>
<proteinExistence type="inferred from homology"/>
<dbReference type="InterPro" id="IPR000620">
    <property type="entry name" value="EamA_dom"/>
</dbReference>
<dbReference type="RefSeq" id="WP_155163587.1">
    <property type="nucleotide sequence ID" value="NZ_WNBG01000001.1"/>
</dbReference>
<feature type="domain" description="EamA" evidence="8">
    <location>
        <begin position="159"/>
        <end position="291"/>
    </location>
</feature>
<feature type="transmembrane region" description="Helical" evidence="7">
    <location>
        <begin position="79"/>
        <end position="97"/>
    </location>
</feature>
<sequence length="299" mass="32667">MQQHQLKGSLMLFFCALIWGLAFVAQSVGADHVGAFTFNGLRSLIGAVFLIPCVAFFDRLAGRPFSIWGTDNKTEQQDLITGGIVCGIVLTIASTLQQIGIGHTTVGKAGFITTLYIVIVPLFGLIVHKTVTKLQWLSVFIAAVGMYFICITENFSVNYGDMIILACACFFALHIITIERFSVLVDGVRMSLLQFAVCGILSLPAIFFYEMPSWEALDQAWLPILYAGIMSCGIAYTLQILGQKYVNVILASIILSMESVFSVFAGWLLLGEQLSLREIGGCVLVFAAILLAQMPPKQQ</sequence>
<evidence type="ECO:0000313" key="9">
    <source>
        <dbReference type="EMBL" id="MTT75113.1"/>
    </source>
</evidence>
<feature type="transmembrane region" description="Helical" evidence="7">
    <location>
        <begin position="134"/>
        <end position="156"/>
    </location>
</feature>
<dbReference type="EMBL" id="WNBW01000001">
    <property type="protein sequence ID" value="MTU03244.1"/>
    <property type="molecule type" value="Genomic_DNA"/>
</dbReference>
<dbReference type="AlphaFoldDB" id="A0A7X2XFE1"/>
<evidence type="ECO:0000313" key="10">
    <source>
        <dbReference type="EMBL" id="MTU03244.1"/>
    </source>
</evidence>
<name>A0A7X2XFE1_9FIRM</name>
<keyword evidence="4 7" id="KW-0812">Transmembrane</keyword>